<evidence type="ECO:0000259" key="2">
    <source>
        <dbReference type="Pfam" id="PF22600"/>
    </source>
</evidence>
<dbReference type="GO" id="GO:0031499">
    <property type="term" value="C:TRAMP complex"/>
    <property type="evidence" value="ECO:0007669"/>
    <property type="project" value="TreeGrafter"/>
</dbReference>
<feature type="compositionally biased region" description="Low complexity" evidence="1">
    <location>
        <begin position="207"/>
        <end position="225"/>
    </location>
</feature>
<dbReference type="CDD" id="cd05402">
    <property type="entry name" value="NT_PAP_TUTase"/>
    <property type="match status" value="1"/>
</dbReference>
<dbReference type="SUPFAM" id="SSF81301">
    <property type="entry name" value="Nucleotidyltransferase"/>
    <property type="match status" value="1"/>
</dbReference>
<organism evidence="3 4">
    <name type="scientific">Rhizophlyctis rosea</name>
    <dbReference type="NCBI Taxonomy" id="64517"/>
    <lineage>
        <taxon>Eukaryota</taxon>
        <taxon>Fungi</taxon>
        <taxon>Fungi incertae sedis</taxon>
        <taxon>Chytridiomycota</taxon>
        <taxon>Chytridiomycota incertae sedis</taxon>
        <taxon>Chytridiomycetes</taxon>
        <taxon>Rhizophlyctidales</taxon>
        <taxon>Rhizophlyctidaceae</taxon>
        <taxon>Rhizophlyctis</taxon>
    </lineage>
</organism>
<dbReference type="AlphaFoldDB" id="A0AAD5SK53"/>
<protein>
    <recommendedName>
        <fullName evidence="2">Poly(A) RNA polymerase mitochondrial-like central palm domain-containing protein</fullName>
    </recommendedName>
</protein>
<comment type="caution">
    <text evidence="3">The sequence shown here is derived from an EMBL/GenBank/DDBJ whole genome shotgun (WGS) entry which is preliminary data.</text>
</comment>
<dbReference type="EMBL" id="JADGJD010000032">
    <property type="protein sequence ID" value="KAJ3056462.1"/>
    <property type="molecule type" value="Genomic_DNA"/>
</dbReference>
<dbReference type="GO" id="GO:1990817">
    <property type="term" value="F:poly(A) RNA polymerase activity"/>
    <property type="evidence" value="ECO:0007669"/>
    <property type="project" value="InterPro"/>
</dbReference>
<dbReference type="PANTHER" id="PTHR23092">
    <property type="entry name" value="POLY(A) RNA POLYMERASE"/>
    <property type="match status" value="1"/>
</dbReference>
<dbReference type="InterPro" id="IPR054708">
    <property type="entry name" value="MTPAP-like_central"/>
</dbReference>
<dbReference type="Gene3D" id="1.10.1410.10">
    <property type="match status" value="1"/>
</dbReference>
<gene>
    <name evidence="3" type="ORF">HK097_006781</name>
</gene>
<evidence type="ECO:0000256" key="1">
    <source>
        <dbReference type="SAM" id="MobiDB-lite"/>
    </source>
</evidence>
<keyword evidence="4" id="KW-1185">Reference proteome</keyword>
<evidence type="ECO:0000313" key="4">
    <source>
        <dbReference type="Proteomes" id="UP001212841"/>
    </source>
</evidence>
<reference evidence="3" key="1">
    <citation type="submission" date="2020-05" db="EMBL/GenBank/DDBJ databases">
        <title>Phylogenomic resolution of chytrid fungi.</title>
        <authorList>
            <person name="Stajich J.E."/>
            <person name="Amses K."/>
            <person name="Simmons R."/>
            <person name="Seto K."/>
            <person name="Myers J."/>
            <person name="Bonds A."/>
            <person name="Quandt C.A."/>
            <person name="Barry K."/>
            <person name="Liu P."/>
            <person name="Grigoriev I."/>
            <person name="Longcore J.E."/>
            <person name="James T.Y."/>
        </authorList>
    </citation>
    <scope>NUCLEOTIDE SEQUENCE</scope>
    <source>
        <strain evidence="3">JEL0318</strain>
    </source>
</reference>
<feature type="domain" description="Poly(A) RNA polymerase mitochondrial-like central palm" evidence="2">
    <location>
        <begin position="112"/>
        <end position="312"/>
    </location>
</feature>
<evidence type="ECO:0000313" key="3">
    <source>
        <dbReference type="EMBL" id="KAJ3056462.1"/>
    </source>
</evidence>
<dbReference type="PANTHER" id="PTHR23092:SF15">
    <property type="entry name" value="INACTIVE NON-CANONICAL POLY(A) RNA POLYMERASE PROTEIN TRF4-2-RELATED"/>
    <property type="match status" value="1"/>
</dbReference>
<name>A0AAD5SK53_9FUNG</name>
<dbReference type="Proteomes" id="UP001212841">
    <property type="component" value="Unassembled WGS sequence"/>
</dbReference>
<dbReference type="GO" id="GO:0005730">
    <property type="term" value="C:nucleolus"/>
    <property type="evidence" value="ECO:0007669"/>
    <property type="project" value="TreeGrafter"/>
</dbReference>
<accession>A0AAD5SK53</accession>
<dbReference type="GO" id="GO:0010605">
    <property type="term" value="P:negative regulation of macromolecule metabolic process"/>
    <property type="evidence" value="ECO:0007669"/>
    <property type="project" value="UniProtKB-ARBA"/>
</dbReference>
<dbReference type="InterPro" id="IPR043519">
    <property type="entry name" value="NT_sf"/>
</dbReference>
<dbReference type="GO" id="GO:0003729">
    <property type="term" value="F:mRNA binding"/>
    <property type="evidence" value="ECO:0007669"/>
    <property type="project" value="TreeGrafter"/>
</dbReference>
<proteinExistence type="predicted"/>
<dbReference type="InterPro" id="IPR045862">
    <property type="entry name" value="Trf4-like"/>
</dbReference>
<dbReference type="GO" id="GO:0043634">
    <property type="term" value="P:polyadenylation-dependent ncRNA catabolic process"/>
    <property type="evidence" value="ECO:0007669"/>
    <property type="project" value="TreeGrafter"/>
</dbReference>
<feature type="region of interest" description="Disordered" evidence="1">
    <location>
        <begin position="63"/>
        <end position="97"/>
    </location>
</feature>
<dbReference type="Gene3D" id="3.30.460.10">
    <property type="entry name" value="Beta Polymerase, domain 2"/>
    <property type="match status" value="1"/>
</dbReference>
<sequence>MPSPLHTRLLPRRLFRCRNILPLVASLPSLRQHFPTKDARSYASDKPSADKVTIEAGVEKLSPKANLPVKRKATNKKDLPRKKKGKHPKETASPSVLTESVEHAQNIGTVALHREIRDFVSLIQPTPASEQLRSCVIAFWESEVRKVLGAHVSLKPFGSSATGLYLPWSDLDLVIHDPNRPEQIESSSSLNSVDDLDEWRKAVAETSDPSESPSEPLPSDESPLPISAIDPPKTPPPTDTTDTPPKSKIKGTPQWLEARQKLREIHTHIRKIQPKAWSPPLLVIPANVPIIKLIDRRTGIPIDISYGQLSGLPAVDYVQNVDTVVKQMVFLLKQLLKKHKLAETMSGGIGGYGQVLWVDAFVKLRLELCPWRRTGNPHSSPTTNPITHNNLGELFLDFCRVFGTEFDSDIHALMPAGTGSLIPRSKTTFQTGALVIIDPTDPFNNVTKGAFNYKDISKLLQTVHTSLVKNLGKRSYDLPFLEEHIKLEPADLAHKQHIGYMSQLVRRIRFEEIRKHWNRSFFLKKG</sequence>
<dbReference type="SUPFAM" id="SSF81631">
    <property type="entry name" value="PAP/OAS1 substrate-binding domain"/>
    <property type="match status" value="1"/>
</dbReference>
<feature type="region of interest" description="Disordered" evidence="1">
    <location>
        <begin position="202"/>
        <end position="251"/>
    </location>
</feature>
<dbReference type="Pfam" id="PF22600">
    <property type="entry name" value="MTPAP-like_central"/>
    <property type="match status" value="1"/>
</dbReference>
<feature type="compositionally biased region" description="Basic residues" evidence="1">
    <location>
        <begin position="69"/>
        <end position="87"/>
    </location>
</feature>
<dbReference type="GO" id="GO:0031123">
    <property type="term" value="P:RNA 3'-end processing"/>
    <property type="evidence" value="ECO:0007669"/>
    <property type="project" value="TreeGrafter"/>
</dbReference>